<evidence type="ECO:0000256" key="2">
    <source>
        <dbReference type="ARBA" id="ARBA00022729"/>
    </source>
</evidence>
<accession>A0A4Q7RNY6</accession>
<dbReference type="RefSeq" id="WP_130392816.1">
    <property type="nucleotide sequence ID" value="NZ_SGXM01000006.1"/>
</dbReference>
<dbReference type="CDD" id="cd06911">
    <property type="entry name" value="VirB9_CagX_TrbG"/>
    <property type="match status" value="1"/>
</dbReference>
<organism evidence="4 5">
    <name type="scientific">Cupriavidus agavae</name>
    <dbReference type="NCBI Taxonomy" id="1001822"/>
    <lineage>
        <taxon>Bacteria</taxon>
        <taxon>Pseudomonadati</taxon>
        <taxon>Pseudomonadota</taxon>
        <taxon>Betaproteobacteria</taxon>
        <taxon>Burkholderiales</taxon>
        <taxon>Burkholderiaceae</taxon>
        <taxon>Cupriavidus</taxon>
    </lineage>
</organism>
<proteinExistence type="inferred from homology"/>
<dbReference type="InterPro" id="IPR033645">
    <property type="entry name" value="VirB9/CagX/TrbG_C"/>
</dbReference>
<dbReference type="Proteomes" id="UP000291078">
    <property type="component" value="Unassembled WGS sequence"/>
</dbReference>
<gene>
    <name evidence="4" type="ORF">EV147_3851</name>
</gene>
<keyword evidence="5" id="KW-1185">Reference proteome</keyword>
<dbReference type="InterPro" id="IPR038161">
    <property type="entry name" value="VirB9/CagX/TrbG_C_sf"/>
</dbReference>
<evidence type="ECO:0000256" key="1">
    <source>
        <dbReference type="ARBA" id="ARBA00006135"/>
    </source>
</evidence>
<feature type="signal peptide" evidence="3">
    <location>
        <begin position="1"/>
        <end position="29"/>
    </location>
</feature>
<feature type="chain" id="PRO_5021004232" evidence="3">
    <location>
        <begin position="30"/>
        <end position="304"/>
    </location>
</feature>
<protein>
    <submittedName>
        <fullName evidence="4">Type IV secretion system protein VirB9</fullName>
    </submittedName>
</protein>
<evidence type="ECO:0000256" key="3">
    <source>
        <dbReference type="SAM" id="SignalP"/>
    </source>
</evidence>
<evidence type="ECO:0000313" key="4">
    <source>
        <dbReference type="EMBL" id="RZT35415.1"/>
    </source>
</evidence>
<dbReference type="Gene3D" id="2.60.40.2500">
    <property type="match status" value="1"/>
</dbReference>
<comment type="similarity">
    <text evidence="1">Belongs to the TrbG/VirB9 family.</text>
</comment>
<comment type="caution">
    <text evidence="4">The sequence shown here is derived from an EMBL/GenBank/DDBJ whole genome shotgun (WGS) entry which is preliminary data.</text>
</comment>
<dbReference type="AlphaFoldDB" id="A0A4Q7RNY6"/>
<sequence>MEARSSSRFIPLAVALCVALLLSAPKGHAADKNARRTGAGMAGLGIGDISDAMNPANPFNGGVDPVALPGDSRLVVFTYNRDQIFRVLSAPLKITTIEFPDDEQIVGDPAWGENVRWDYDTDGANHLYVKPQAAGLVNTLSVNTNKRSYEFTLVSSPLGGIFYQKVRFKIPTSISAKVKARNDARADATTDEAKAVDPDGQPNANAVGVSPERLNFDYAISGGASFKPDTAFDDGKALWLRLPNAALQNWPVALIKDGSDYVVVNTIRRGGYLVVQRLADTVLLRSGDDEVKIERGRRRILGLF</sequence>
<keyword evidence="2 3" id="KW-0732">Signal</keyword>
<name>A0A4Q7RNY6_9BURK</name>
<dbReference type="InterPro" id="IPR010258">
    <property type="entry name" value="Conjugal_tfr_TrbG/VirB9/CagX"/>
</dbReference>
<dbReference type="OrthoDB" id="9773431at2"/>
<dbReference type="Pfam" id="PF03524">
    <property type="entry name" value="CagX"/>
    <property type="match status" value="1"/>
</dbReference>
<dbReference type="EMBL" id="SGXM01000006">
    <property type="protein sequence ID" value="RZT35415.1"/>
    <property type="molecule type" value="Genomic_DNA"/>
</dbReference>
<evidence type="ECO:0000313" key="5">
    <source>
        <dbReference type="Proteomes" id="UP000291078"/>
    </source>
</evidence>
<reference evidence="4 5" key="1">
    <citation type="journal article" date="2015" name="Stand. Genomic Sci.">
        <title>Genomic Encyclopedia of Bacterial and Archaeal Type Strains, Phase III: the genomes of soil and plant-associated and newly described type strains.</title>
        <authorList>
            <person name="Whitman W.B."/>
            <person name="Woyke T."/>
            <person name="Klenk H.P."/>
            <person name="Zhou Y."/>
            <person name="Lilburn T.G."/>
            <person name="Beck B.J."/>
            <person name="De Vos P."/>
            <person name="Vandamme P."/>
            <person name="Eisen J.A."/>
            <person name="Garrity G."/>
            <person name="Hugenholtz P."/>
            <person name="Kyrpides N.C."/>
        </authorList>
    </citation>
    <scope>NUCLEOTIDE SEQUENCE [LARGE SCALE GENOMIC DNA]</scope>
    <source>
        <strain evidence="4 5">ASC-9842</strain>
    </source>
</reference>